<dbReference type="PIRSF" id="PIRSF031653">
    <property type="entry name" value="UCP031653"/>
    <property type="match status" value="1"/>
</dbReference>
<dbReference type="HOGENOM" id="CLU_159890_0_1_9"/>
<dbReference type="OrthoDB" id="2990788at2"/>
<protein>
    <recommendedName>
        <fullName evidence="2">UPF0298 protein HMPREF9088_1195</fullName>
    </recommendedName>
</protein>
<proteinExistence type="inferred from homology"/>
<dbReference type="HAMAP" id="MF_01126">
    <property type="entry name" value="UPF0298"/>
    <property type="match status" value="1"/>
</dbReference>
<evidence type="ECO:0000256" key="2">
    <source>
        <dbReference type="HAMAP-Rule" id="MF_01126"/>
    </source>
</evidence>
<evidence type="ECO:0000313" key="3">
    <source>
        <dbReference type="EMBL" id="EFU74017.1"/>
    </source>
</evidence>
<dbReference type="Proteomes" id="UP000010296">
    <property type="component" value="Unassembled WGS sequence"/>
</dbReference>
<keyword evidence="4" id="KW-1185">Reference proteome</keyword>
<comment type="subcellular location">
    <subcellularLocation>
        <location evidence="2">Cytoplasm</location>
    </subcellularLocation>
</comment>
<accession>E6LFQ5</accession>
<dbReference type="eggNOG" id="COG4471">
    <property type="taxonomic scope" value="Bacteria"/>
</dbReference>
<evidence type="ECO:0000256" key="1">
    <source>
        <dbReference type="ARBA" id="ARBA00022490"/>
    </source>
</evidence>
<comment type="caution">
    <text evidence="3">The sequence shown here is derived from an EMBL/GenBank/DDBJ whole genome shotgun (WGS) entry which is preliminary data.</text>
</comment>
<reference evidence="3 4" key="1">
    <citation type="submission" date="2010-12" db="EMBL/GenBank/DDBJ databases">
        <authorList>
            <person name="Muzny D."/>
            <person name="Qin X."/>
            <person name="Deng J."/>
            <person name="Jiang H."/>
            <person name="Liu Y."/>
            <person name="Qu J."/>
            <person name="Song X.-Z."/>
            <person name="Zhang L."/>
            <person name="Thornton R."/>
            <person name="Coyle M."/>
            <person name="Francisco L."/>
            <person name="Jackson L."/>
            <person name="Javaid M."/>
            <person name="Korchina V."/>
            <person name="Kovar C."/>
            <person name="Mata R."/>
            <person name="Mathew T."/>
            <person name="Ngo R."/>
            <person name="Nguyen L."/>
            <person name="Nguyen N."/>
            <person name="Okwuonu G."/>
            <person name="Ongeri F."/>
            <person name="Pham C."/>
            <person name="Simmons D."/>
            <person name="Wilczek-Boney K."/>
            <person name="Hale W."/>
            <person name="Jakkamsetti A."/>
            <person name="Pham P."/>
            <person name="Ruth R."/>
            <person name="San Lucas F."/>
            <person name="Warren J."/>
            <person name="Zhang J."/>
            <person name="Zhao Z."/>
            <person name="Zhou C."/>
            <person name="Zhu D."/>
            <person name="Lee S."/>
            <person name="Bess C."/>
            <person name="Blankenburg K."/>
            <person name="Forbes L."/>
            <person name="Fu Q."/>
            <person name="Gubbala S."/>
            <person name="Hirani K."/>
            <person name="Jayaseelan J.C."/>
            <person name="Lara F."/>
            <person name="Munidasa M."/>
            <person name="Palculict T."/>
            <person name="Patil S."/>
            <person name="Pu L.-L."/>
            <person name="Saada N."/>
            <person name="Tang L."/>
            <person name="Weissenberger G."/>
            <person name="Zhu Y."/>
            <person name="Hemphill L."/>
            <person name="Shang Y."/>
            <person name="Youmans B."/>
            <person name="Ayvaz T."/>
            <person name="Ross M."/>
            <person name="Santibanez J."/>
            <person name="Aqrawi P."/>
            <person name="Gross S."/>
            <person name="Joshi V."/>
            <person name="Fowler G."/>
            <person name="Nazareth L."/>
            <person name="Reid J."/>
            <person name="Worley K."/>
            <person name="Petrosino J."/>
            <person name="Highlander S."/>
            <person name="Gibbs R."/>
        </authorList>
    </citation>
    <scope>NUCLEOTIDE SEQUENCE [LARGE SCALE GENOMIC DNA]</scope>
    <source>
        <strain evidence="4">DSM 15952 / CCUG 50447 / LMG 22039 / TP 1.5</strain>
    </source>
</reference>
<dbReference type="EMBL" id="AEPV01000041">
    <property type="protein sequence ID" value="EFU74017.1"/>
    <property type="molecule type" value="Genomic_DNA"/>
</dbReference>
<name>E6LFQ5_ENTI1</name>
<dbReference type="GO" id="GO:0005737">
    <property type="term" value="C:cytoplasm"/>
    <property type="evidence" value="ECO:0007669"/>
    <property type="project" value="UniProtKB-SubCell"/>
</dbReference>
<dbReference type="InterPro" id="IPR016979">
    <property type="entry name" value="DUF2129"/>
</dbReference>
<dbReference type="STRING" id="888064.HMPREF9088_1195"/>
<dbReference type="RefSeq" id="WP_007208213.1">
    <property type="nucleotide sequence ID" value="NZ_GL622241.1"/>
</dbReference>
<dbReference type="AlphaFoldDB" id="E6LFQ5"/>
<comment type="similarity">
    <text evidence="2">Belongs to the UPF0298 family.</text>
</comment>
<dbReference type="GeneID" id="302705808"/>
<gene>
    <name evidence="3" type="ORF">HMPREF9088_1195</name>
</gene>
<keyword evidence="1 2" id="KW-0963">Cytoplasm</keyword>
<sequence>MQVEVHHELEVPTRRSLVVWMYSLRQIRNLRRYGSVLYISKRMKYALVYLNEEDFDASSEKIERLHFVRKIERSYRPDIEMNFADKIGTKRAFQPVDDGYEVEEKSTKIRLAENV</sequence>
<evidence type="ECO:0000313" key="4">
    <source>
        <dbReference type="Proteomes" id="UP000010296"/>
    </source>
</evidence>
<organism evidence="3 4">
    <name type="scientific">Enterococcus italicus (strain DSM 15952 / CCUG 50447 / LMG 22039 / TP 1.5)</name>
    <dbReference type="NCBI Taxonomy" id="888064"/>
    <lineage>
        <taxon>Bacteria</taxon>
        <taxon>Bacillati</taxon>
        <taxon>Bacillota</taxon>
        <taxon>Bacilli</taxon>
        <taxon>Lactobacillales</taxon>
        <taxon>Enterococcaceae</taxon>
        <taxon>Enterococcus</taxon>
    </lineage>
</organism>
<dbReference type="Pfam" id="PF09902">
    <property type="entry name" value="DUF2129"/>
    <property type="match status" value="1"/>
</dbReference>